<organism evidence="3 4">
    <name type="scientific">Sphingomonas kaistensis</name>
    <dbReference type="NCBI Taxonomy" id="298708"/>
    <lineage>
        <taxon>Bacteria</taxon>
        <taxon>Pseudomonadati</taxon>
        <taxon>Pseudomonadota</taxon>
        <taxon>Alphaproteobacteria</taxon>
        <taxon>Sphingomonadales</taxon>
        <taxon>Sphingomonadaceae</taxon>
        <taxon>Sphingomonas</taxon>
    </lineage>
</organism>
<name>A0A7X6BF45_9SPHN</name>
<dbReference type="Proteomes" id="UP000558192">
    <property type="component" value="Unassembled WGS sequence"/>
</dbReference>
<proteinExistence type="predicted"/>
<dbReference type="InterPro" id="IPR008979">
    <property type="entry name" value="Galactose-bd-like_sf"/>
</dbReference>
<reference evidence="3 4" key="1">
    <citation type="submission" date="2020-03" db="EMBL/GenBank/DDBJ databases">
        <title>Genomic Encyclopedia of Type Strains, Phase IV (KMG-IV): sequencing the most valuable type-strain genomes for metagenomic binning, comparative biology and taxonomic classification.</title>
        <authorList>
            <person name="Goeker M."/>
        </authorList>
    </citation>
    <scope>NUCLEOTIDE SEQUENCE [LARGE SCALE GENOMIC DNA]</scope>
    <source>
        <strain evidence="3 4">DSM 16846</strain>
    </source>
</reference>
<protein>
    <recommendedName>
        <fullName evidence="2">Xaa-Pro dipeptidyl-peptidase C-terminal domain-containing protein</fullName>
    </recommendedName>
</protein>
<sequence>MALGAAAPASAQSDVPVVETSRYLESFDGTRIAITILRPAQAGQVITALLPVIVTQDRGQEGSERVAAARRFFLNRGYVIVAQDRRGVGASFGIQKGFVNAFDAEDAKTVIEWAGAQPFSNGRVVSWGCSNQGAWQYLVATLKPRHLVAIAPSCASPQFFDHGVMTNGVPMFPAGTAPFSGECRQAAPERFPARPVADDRDGALLKAAQKTRGCNAPMLGQYWRTMTRDGLNPVTGTRPGLADSSITQWQAVRDSGIPMLQIGGWYDAAVLGQMQGQRLWGGKVIMGPWVHGNGLPAGATFPNAARDLLEETGRWFDHYAKGVANGADRPGITYYTMNAPKGREWGWRASWPSVSEGQTSFYLSPAGLSRTPVPAAPPASYAEQAATWFEGRYEPLSHWWGGDMAATDARMLGHQSSPLPADTRITGTPALRLWLGSDTPDVNLFAVLQDVSPDGRSTYVTDGRLRVASRRITTAPFPNSIQYWKPNYGSDQQPLKPGEVVEAAFEFYPISYVFKRGHRLRLSIATTIGKDYQALSANRGKAPTITVLRDAAHPSRLLLPIVPNN</sequence>
<evidence type="ECO:0000256" key="1">
    <source>
        <dbReference type="ARBA" id="ARBA00022801"/>
    </source>
</evidence>
<dbReference type="InterPro" id="IPR005674">
    <property type="entry name" value="CocE/Ser_esterase"/>
</dbReference>
<feature type="domain" description="Xaa-Pro dipeptidyl-peptidase C-terminal" evidence="2">
    <location>
        <begin position="313"/>
        <end position="558"/>
    </location>
</feature>
<dbReference type="RefSeq" id="WP_168067220.1">
    <property type="nucleotide sequence ID" value="NZ_JAATJC010000001.1"/>
</dbReference>
<dbReference type="Pfam" id="PF08530">
    <property type="entry name" value="PepX_C"/>
    <property type="match status" value="1"/>
</dbReference>
<keyword evidence="1" id="KW-0378">Hydrolase</keyword>
<dbReference type="InterPro" id="IPR000383">
    <property type="entry name" value="Xaa-Pro-like_dom"/>
</dbReference>
<evidence type="ECO:0000313" key="4">
    <source>
        <dbReference type="Proteomes" id="UP000558192"/>
    </source>
</evidence>
<evidence type="ECO:0000313" key="3">
    <source>
        <dbReference type="EMBL" id="NJC04388.1"/>
    </source>
</evidence>
<dbReference type="Pfam" id="PF02129">
    <property type="entry name" value="Peptidase_S15"/>
    <property type="match status" value="1"/>
</dbReference>
<dbReference type="SUPFAM" id="SSF53474">
    <property type="entry name" value="alpha/beta-Hydrolases"/>
    <property type="match status" value="1"/>
</dbReference>
<accession>A0A7X6BF45</accession>
<dbReference type="Gene3D" id="3.40.50.1820">
    <property type="entry name" value="alpha/beta hydrolase"/>
    <property type="match status" value="2"/>
</dbReference>
<keyword evidence="4" id="KW-1185">Reference proteome</keyword>
<dbReference type="SMART" id="SM00939">
    <property type="entry name" value="PepX_C"/>
    <property type="match status" value="1"/>
</dbReference>
<dbReference type="InterPro" id="IPR029058">
    <property type="entry name" value="AB_hydrolase_fold"/>
</dbReference>
<dbReference type="InterPro" id="IPR013736">
    <property type="entry name" value="Xaa-Pro_dipept_C"/>
</dbReference>
<comment type="caution">
    <text evidence="3">The sequence shown here is derived from an EMBL/GenBank/DDBJ whole genome shotgun (WGS) entry which is preliminary data.</text>
</comment>
<dbReference type="GO" id="GO:0008239">
    <property type="term" value="F:dipeptidyl-peptidase activity"/>
    <property type="evidence" value="ECO:0007669"/>
    <property type="project" value="InterPro"/>
</dbReference>
<dbReference type="NCBIfam" id="TIGR00976">
    <property type="entry name" value="CocE_NonD"/>
    <property type="match status" value="1"/>
</dbReference>
<evidence type="ECO:0000259" key="2">
    <source>
        <dbReference type="SMART" id="SM00939"/>
    </source>
</evidence>
<dbReference type="SUPFAM" id="SSF49785">
    <property type="entry name" value="Galactose-binding domain-like"/>
    <property type="match status" value="1"/>
</dbReference>
<dbReference type="Gene3D" id="2.60.120.260">
    <property type="entry name" value="Galactose-binding domain-like"/>
    <property type="match status" value="1"/>
</dbReference>
<dbReference type="AlphaFoldDB" id="A0A7X6BF45"/>
<dbReference type="EMBL" id="JAATJC010000001">
    <property type="protein sequence ID" value="NJC04388.1"/>
    <property type="molecule type" value="Genomic_DNA"/>
</dbReference>
<gene>
    <name evidence="3" type="ORF">GGQ97_000181</name>
</gene>